<evidence type="ECO:0000313" key="2">
    <source>
        <dbReference type="Proteomes" id="UP000067626"/>
    </source>
</evidence>
<accession>A0A0K1EMF2</accession>
<sequence>MNRAPALPKPSFFGSAATTITLALGIALPSCGGDDPAPAGPGPIPLEAFAEEYTAAACTLAVRCGAMPDQDTCLSLDRASYELLQLMTTAVFGDVTYSPDAARSCINALRAQSCDVLLSAQRNLETTCKGVFQGAAQEGDSCLVAGECAGDSICNRGACEGTGDPCCLGQCAPAVKPVPMGGVCGENRCEDPAYCDLSNADPEAEIPEGVCRERQDNGQACTASNACKDGQRCDLSTNPGKCYILSKEGGQCNATLDVACLAVDNWCDPAEGKCVKLPGPGQPCTPNNRCLGHAYCNEGTCRMRPVESEACGGDGPQCLGALRCEGEICTAPPTSRVCVPDINDG</sequence>
<name>A0A0K1EMF2_CHOCO</name>
<dbReference type="AlphaFoldDB" id="A0A0K1EMF2"/>
<organism evidence="1 2">
    <name type="scientific">Chondromyces crocatus</name>
    <dbReference type="NCBI Taxonomy" id="52"/>
    <lineage>
        <taxon>Bacteria</taxon>
        <taxon>Pseudomonadati</taxon>
        <taxon>Myxococcota</taxon>
        <taxon>Polyangia</taxon>
        <taxon>Polyangiales</taxon>
        <taxon>Polyangiaceae</taxon>
        <taxon>Chondromyces</taxon>
    </lineage>
</organism>
<dbReference type="RefSeq" id="WP_156338972.1">
    <property type="nucleotide sequence ID" value="NZ_CP012159.1"/>
</dbReference>
<dbReference type="OrthoDB" id="5498376at2"/>
<dbReference type="KEGG" id="ccro:CMC5_062230"/>
<proteinExistence type="predicted"/>
<evidence type="ECO:0000313" key="1">
    <source>
        <dbReference type="EMBL" id="AKT42001.1"/>
    </source>
</evidence>
<dbReference type="STRING" id="52.CMC5_062230"/>
<evidence type="ECO:0008006" key="3">
    <source>
        <dbReference type="Google" id="ProtNLM"/>
    </source>
</evidence>
<dbReference type="Proteomes" id="UP000067626">
    <property type="component" value="Chromosome"/>
</dbReference>
<protein>
    <recommendedName>
        <fullName evidence="3">Dickkopf N-terminal cysteine-rich domain-containing protein</fullName>
    </recommendedName>
</protein>
<reference evidence="1 2" key="1">
    <citation type="submission" date="2015-07" db="EMBL/GenBank/DDBJ databases">
        <title>Genome analysis of myxobacterium Chondromyces crocatus Cm c5 reveals a high potential for natural compound synthesis and the genetic basis for the loss of fruiting body formation.</title>
        <authorList>
            <person name="Zaburannyi N."/>
            <person name="Bunk B."/>
            <person name="Maier J."/>
            <person name="Overmann J."/>
            <person name="Mueller R."/>
        </authorList>
    </citation>
    <scope>NUCLEOTIDE SEQUENCE [LARGE SCALE GENOMIC DNA]</scope>
    <source>
        <strain evidence="1 2">Cm c5</strain>
    </source>
</reference>
<gene>
    <name evidence="1" type="ORF">CMC5_062230</name>
</gene>
<dbReference type="EMBL" id="CP012159">
    <property type="protein sequence ID" value="AKT42001.1"/>
    <property type="molecule type" value="Genomic_DNA"/>
</dbReference>
<keyword evidence="2" id="KW-1185">Reference proteome</keyword>